<feature type="domain" description="Xylose isomerase-like TIM barrel" evidence="1">
    <location>
        <begin position="19"/>
        <end position="259"/>
    </location>
</feature>
<reference evidence="2" key="1">
    <citation type="submission" date="2023-02" db="EMBL/GenBank/DDBJ databases">
        <title>Description and genomic characterization of Salipiger bruguierae sp. nov., isolated from the sediment of mangrove plant Bruguiera sexangula.</title>
        <authorList>
            <person name="Long M."/>
        </authorList>
    </citation>
    <scope>NUCLEOTIDE SEQUENCE</scope>
    <source>
        <strain evidence="2">H15</strain>
        <plasmid evidence="2">unnamed4</plasmid>
    </source>
</reference>
<dbReference type="InterPro" id="IPR050312">
    <property type="entry name" value="IolE/XylAMocC-like"/>
</dbReference>
<evidence type="ECO:0000259" key="1">
    <source>
        <dbReference type="Pfam" id="PF01261"/>
    </source>
</evidence>
<dbReference type="Pfam" id="PF01261">
    <property type="entry name" value="AP_endonuc_2"/>
    <property type="match status" value="1"/>
</dbReference>
<dbReference type="AlphaFoldDB" id="A0AAU8AUH4"/>
<protein>
    <submittedName>
        <fullName evidence="2">TIM barrel protein</fullName>
    </submittedName>
</protein>
<gene>
    <name evidence="2" type="ORF">PVT71_27795</name>
</gene>
<dbReference type="EMBL" id="CP123389">
    <property type="protein sequence ID" value="XCC97704.1"/>
    <property type="molecule type" value="Genomic_DNA"/>
</dbReference>
<dbReference type="InterPro" id="IPR014621">
    <property type="entry name" value="UCP036778_sugar_epimerase"/>
</dbReference>
<dbReference type="PIRSF" id="PIRSF036778">
    <property type="entry name" value="UCP036778"/>
    <property type="match status" value="1"/>
</dbReference>
<organism evidence="2">
    <name type="scientific">Alloyangia sp. H15</name>
    <dbReference type="NCBI Taxonomy" id="3029062"/>
    <lineage>
        <taxon>Bacteria</taxon>
        <taxon>Pseudomonadati</taxon>
        <taxon>Pseudomonadota</taxon>
        <taxon>Alphaproteobacteria</taxon>
        <taxon>Rhodobacterales</taxon>
        <taxon>Roseobacteraceae</taxon>
        <taxon>Alloyangia</taxon>
    </lineage>
</organism>
<proteinExistence type="predicted"/>
<accession>A0AAU8AUH4</accession>
<dbReference type="SUPFAM" id="SSF51658">
    <property type="entry name" value="Xylose isomerase-like"/>
    <property type="match status" value="1"/>
</dbReference>
<dbReference type="RefSeq" id="WP_353476595.1">
    <property type="nucleotide sequence ID" value="NZ_CP123389.1"/>
</dbReference>
<name>A0AAU8AUH4_9RHOB</name>
<geneLocation type="plasmid" evidence="2">
    <name>unnamed4</name>
</geneLocation>
<dbReference type="InterPro" id="IPR036237">
    <property type="entry name" value="Xyl_isomerase-like_sf"/>
</dbReference>
<dbReference type="PANTHER" id="PTHR12110">
    <property type="entry name" value="HYDROXYPYRUVATE ISOMERASE"/>
    <property type="match status" value="1"/>
</dbReference>
<sequence length="265" mass="28247">MEFAINHICAPKLSVEEVFAMARRLGSTGVEIRNDIPDVMNNVAPDAVKAAAAAAGVEILSINALYPFNVWSGDLPERAERMADYARDCGAKALVLCPLNDGTPVPEAQLVEALRNLAPILRARGITGLVEPLGFPVSSLRRKADAIAAIEAAGGEDVFRLMHDTFHHTLAGETEIFPEWTGLVHISGVTDPGVAVEDMLDAHRVLVDAGDRLGNLPQIRALLAAGYDGPFSFEPFAEEVHALPDPEAALAESIAFVREGVVAKV</sequence>
<dbReference type="PANTHER" id="PTHR12110:SF48">
    <property type="entry name" value="BLL3656 PROTEIN"/>
    <property type="match status" value="1"/>
</dbReference>
<keyword evidence="2" id="KW-0614">Plasmid</keyword>
<evidence type="ECO:0000313" key="2">
    <source>
        <dbReference type="EMBL" id="XCC97704.1"/>
    </source>
</evidence>
<dbReference type="InterPro" id="IPR013022">
    <property type="entry name" value="Xyl_isomerase-like_TIM-brl"/>
</dbReference>
<dbReference type="Gene3D" id="3.20.20.150">
    <property type="entry name" value="Divalent-metal-dependent TIM barrel enzymes"/>
    <property type="match status" value="1"/>
</dbReference>